<evidence type="ECO:0000313" key="1">
    <source>
        <dbReference type="EMBL" id="NQE36725.1"/>
    </source>
</evidence>
<sequence length="348" mass="40229">MPKKSKFLTLQPQMNRNKSLLMFEKINKELLARIREDMNYRMPSEYISWQVLSQIIAIGLTTCDLEYAQVDISAFIQSYRIALWFAQKAPMYCLTHELIEAFDQTDALHKPGVLCGWQPSLPTFLLAIPKGSIYAPDGASIDYLTISCNNINHPEWNSGKWKNISIHPFKSSYPLYFQYSTVDSHETVWTSGTAVTENGDTLIYDENSNIGRNTLTPEDRILIKRLRNLVINILLTLEFLPSLVSDIDKKDLPSPKGFGVKLHKSKTVDRFPRWLGKGFSIPQSDSLEILEEILEEQEDDNEKTKLKKIHSSPVAHWRRGHWRVLEAGEGKRWKNAKRIWIKPMYINF</sequence>
<name>A0ABX2D507_9CYAN</name>
<gene>
    <name evidence="1" type="ORF">E5S67_04490</name>
</gene>
<organism evidence="1 2">
    <name type="scientific">Microcoleus asticus IPMA8</name>
    <dbReference type="NCBI Taxonomy" id="2563858"/>
    <lineage>
        <taxon>Bacteria</taxon>
        <taxon>Bacillati</taxon>
        <taxon>Cyanobacteriota</taxon>
        <taxon>Cyanophyceae</taxon>
        <taxon>Oscillatoriophycideae</taxon>
        <taxon>Oscillatoriales</taxon>
        <taxon>Microcoleaceae</taxon>
        <taxon>Microcoleus</taxon>
        <taxon>Microcoleus asticus</taxon>
    </lineage>
</organism>
<dbReference type="Proteomes" id="UP000702425">
    <property type="component" value="Unassembled WGS sequence"/>
</dbReference>
<dbReference type="Pfam" id="PF26125">
    <property type="entry name" value="AcrVA2-like"/>
    <property type="match status" value="1"/>
</dbReference>
<protein>
    <submittedName>
        <fullName evidence="1">Uncharacterized protein</fullName>
    </submittedName>
</protein>
<evidence type="ECO:0000313" key="2">
    <source>
        <dbReference type="Proteomes" id="UP000702425"/>
    </source>
</evidence>
<keyword evidence="2" id="KW-1185">Reference proteome</keyword>
<accession>A0ABX2D507</accession>
<reference evidence="1 2" key="1">
    <citation type="journal article" date="2020" name="Sci. Rep.">
        <title>A novel cyanobacterial geosmin producer, revising GeoA distribution and dispersion patterns in Bacteria.</title>
        <authorList>
            <person name="Churro C."/>
            <person name="Semedo-Aguiar A.P."/>
            <person name="Silva A.D."/>
            <person name="Pereira-Leal J.B."/>
            <person name="Leite R.B."/>
        </authorList>
    </citation>
    <scope>NUCLEOTIDE SEQUENCE [LARGE SCALE GENOMIC DNA]</scope>
    <source>
        <strain evidence="1 2">IPMA8</strain>
    </source>
</reference>
<dbReference type="EMBL" id="SRRZ01000096">
    <property type="protein sequence ID" value="NQE36725.1"/>
    <property type="molecule type" value="Genomic_DNA"/>
</dbReference>
<dbReference type="InterPro" id="IPR058915">
    <property type="entry name" value="AcrVA2-like"/>
</dbReference>
<proteinExistence type="predicted"/>
<dbReference type="RefSeq" id="WP_172190595.1">
    <property type="nucleotide sequence ID" value="NZ_CAWPPK010000314.1"/>
</dbReference>
<comment type="caution">
    <text evidence="1">The sequence shown here is derived from an EMBL/GenBank/DDBJ whole genome shotgun (WGS) entry which is preliminary data.</text>
</comment>